<dbReference type="EMBL" id="JAHYIQ010000044">
    <property type="protein sequence ID" value="KAK1118195.1"/>
    <property type="molecule type" value="Genomic_DNA"/>
</dbReference>
<accession>A0AA40FGS8</accession>
<organism evidence="1 2">
    <name type="scientific">Melipona bicolor</name>
    <dbReference type="NCBI Taxonomy" id="60889"/>
    <lineage>
        <taxon>Eukaryota</taxon>
        <taxon>Metazoa</taxon>
        <taxon>Ecdysozoa</taxon>
        <taxon>Arthropoda</taxon>
        <taxon>Hexapoda</taxon>
        <taxon>Insecta</taxon>
        <taxon>Pterygota</taxon>
        <taxon>Neoptera</taxon>
        <taxon>Endopterygota</taxon>
        <taxon>Hymenoptera</taxon>
        <taxon>Apocrita</taxon>
        <taxon>Aculeata</taxon>
        <taxon>Apoidea</taxon>
        <taxon>Anthophila</taxon>
        <taxon>Apidae</taxon>
        <taxon>Melipona</taxon>
    </lineage>
</organism>
<proteinExistence type="predicted"/>
<dbReference type="AlphaFoldDB" id="A0AA40FGS8"/>
<dbReference type="Proteomes" id="UP001177670">
    <property type="component" value="Unassembled WGS sequence"/>
</dbReference>
<sequence>MFMRGITSAWNLVLRDRYCSIYVDIAFSEPRCDCHPPLPNDPLVNSPLFRARGWTAAGFEEVPRRIPLKLTERGQERLKSIELNIDSLLCSCLRSTFHGLRGVAREKEENSLGLGFRFGEGTGSTQIRWKVSTGHDSVKTTGSGRQFSSVANELGLGSRQRNAKNSRGRRVRPQSLCNEDNKDFLHAYEVHAAGSLALGLHTGCQKTLSISPLPINSFFSTNSIDRQYLSSMILWFQRRNYDT</sequence>
<gene>
    <name evidence="1" type="ORF">K0M31_015242</name>
</gene>
<evidence type="ECO:0000313" key="1">
    <source>
        <dbReference type="EMBL" id="KAK1118195.1"/>
    </source>
</evidence>
<protein>
    <submittedName>
        <fullName evidence="1">Uncharacterized protein</fullName>
    </submittedName>
</protein>
<comment type="caution">
    <text evidence="1">The sequence shown here is derived from an EMBL/GenBank/DDBJ whole genome shotgun (WGS) entry which is preliminary data.</text>
</comment>
<evidence type="ECO:0000313" key="2">
    <source>
        <dbReference type="Proteomes" id="UP001177670"/>
    </source>
</evidence>
<reference evidence="1" key="1">
    <citation type="submission" date="2021-10" db="EMBL/GenBank/DDBJ databases">
        <title>Melipona bicolor Genome sequencing and assembly.</title>
        <authorList>
            <person name="Araujo N.S."/>
            <person name="Arias M.C."/>
        </authorList>
    </citation>
    <scope>NUCLEOTIDE SEQUENCE</scope>
    <source>
        <strain evidence="1">USP_2M_L1-L4_2017</strain>
        <tissue evidence="1">Whole body</tissue>
    </source>
</reference>
<keyword evidence="2" id="KW-1185">Reference proteome</keyword>
<name>A0AA40FGS8_9HYME</name>